<gene>
    <name evidence="5" type="ORF">SAMN05444373_106110</name>
</gene>
<dbReference type="GO" id="GO:0003677">
    <property type="term" value="F:DNA binding"/>
    <property type="evidence" value="ECO:0007669"/>
    <property type="project" value="UniProtKB-UniRule"/>
</dbReference>
<dbReference type="Proteomes" id="UP000324781">
    <property type="component" value="Unassembled WGS sequence"/>
</dbReference>
<dbReference type="PROSITE" id="PS50977">
    <property type="entry name" value="HTH_TETR_2"/>
    <property type="match status" value="1"/>
</dbReference>
<name>A0A1M6JS47_9FIRM</name>
<dbReference type="InterPro" id="IPR009057">
    <property type="entry name" value="Homeodomain-like_sf"/>
</dbReference>
<dbReference type="InterPro" id="IPR001647">
    <property type="entry name" value="HTH_TetR"/>
</dbReference>
<dbReference type="Pfam" id="PF00440">
    <property type="entry name" value="TetR_N"/>
    <property type="match status" value="1"/>
</dbReference>
<evidence type="ECO:0000256" key="3">
    <source>
        <dbReference type="SAM" id="MobiDB-lite"/>
    </source>
</evidence>
<accession>A0A1M6JS47</accession>
<proteinExistence type="predicted"/>
<evidence type="ECO:0000256" key="2">
    <source>
        <dbReference type="PROSITE-ProRule" id="PRU00335"/>
    </source>
</evidence>
<dbReference type="AlphaFoldDB" id="A0A1M6JS47"/>
<feature type="domain" description="HTH tetR-type" evidence="4">
    <location>
        <begin position="6"/>
        <end position="66"/>
    </location>
</feature>
<organism evidence="5 6">
    <name type="scientific">Thermoclostridium caenicola</name>
    <dbReference type="NCBI Taxonomy" id="659425"/>
    <lineage>
        <taxon>Bacteria</taxon>
        <taxon>Bacillati</taxon>
        <taxon>Bacillota</taxon>
        <taxon>Clostridia</taxon>
        <taxon>Eubacteriales</taxon>
        <taxon>Oscillospiraceae</taxon>
        <taxon>Thermoclostridium</taxon>
    </lineage>
</organism>
<dbReference type="Gene3D" id="1.10.357.10">
    <property type="entry name" value="Tetracycline Repressor, domain 2"/>
    <property type="match status" value="1"/>
</dbReference>
<evidence type="ECO:0000256" key="1">
    <source>
        <dbReference type="ARBA" id="ARBA00023125"/>
    </source>
</evidence>
<dbReference type="RefSeq" id="WP_149679550.1">
    <property type="nucleotide sequence ID" value="NZ_DAONMB010000069.1"/>
</dbReference>
<dbReference type="SUPFAM" id="SSF46689">
    <property type="entry name" value="Homeodomain-like"/>
    <property type="match status" value="1"/>
</dbReference>
<reference evidence="5 6" key="1">
    <citation type="submission" date="2016-11" db="EMBL/GenBank/DDBJ databases">
        <authorList>
            <person name="Varghese N."/>
            <person name="Submissions S."/>
        </authorList>
    </citation>
    <scope>NUCLEOTIDE SEQUENCE [LARGE SCALE GENOMIC DNA]</scope>
    <source>
        <strain evidence="5 6">DSM 19027</strain>
    </source>
</reference>
<protein>
    <submittedName>
        <fullName evidence="5">Transcriptional regulator, TetR family</fullName>
    </submittedName>
</protein>
<dbReference type="EMBL" id="FQZP01000061">
    <property type="protein sequence ID" value="SHJ49501.1"/>
    <property type="molecule type" value="Genomic_DNA"/>
</dbReference>
<evidence type="ECO:0000313" key="6">
    <source>
        <dbReference type="Proteomes" id="UP000324781"/>
    </source>
</evidence>
<feature type="DNA-binding region" description="H-T-H motif" evidence="2">
    <location>
        <begin position="29"/>
        <end position="48"/>
    </location>
</feature>
<feature type="region of interest" description="Disordered" evidence="3">
    <location>
        <begin position="185"/>
        <end position="206"/>
    </location>
</feature>
<evidence type="ECO:0000259" key="4">
    <source>
        <dbReference type="PROSITE" id="PS50977"/>
    </source>
</evidence>
<sequence>MPPKILFPREEIENAAFKLFASGGIRNVSVRKIASLLGSSTAPIYSNFSSMDEINKVLTEKALGLLLNYTGRKYTEDPFLNIGVGLLIFARENKVLYRSLFLESNRFQEVFDRLYEENLVRMKQDESLSVFNEDELRSILDKMTFFTLGLAAHLCAGYLKDTSDEWFIKTLYDMGDDVLRATAHKKGKPGCTTPEGGHSRETHHHR</sequence>
<keyword evidence="6" id="KW-1185">Reference proteome</keyword>
<keyword evidence="1 2" id="KW-0238">DNA-binding</keyword>
<evidence type="ECO:0000313" key="5">
    <source>
        <dbReference type="EMBL" id="SHJ49501.1"/>
    </source>
</evidence>
<dbReference type="OrthoDB" id="9808476at2"/>